<keyword evidence="2" id="KW-1185">Reference proteome</keyword>
<proteinExistence type="predicted"/>
<dbReference type="AlphaFoldDB" id="A0AAV7WKS0"/>
<comment type="caution">
    <text evidence="1">The sequence shown here is derived from an EMBL/GenBank/DDBJ whole genome shotgun (WGS) entry which is preliminary data.</text>
</comment>
<dbReference type="EMBL" id="JANPWB010000001">
    <property type="protein sequence ID" value="KAJ1213256.1"/>
    <property type="molecule type" value="Genomic_DNA"/>
</dbReference>
<accession>A0AAV7WKS0</accession>
<dbReference type="Proteomes" id="UP001066276">
    <property type="component" value="Chromosome 1_1"/>
</dbReference>
<evidence type="ECO:0000313" key="2">
    <source>
        <dbReference type="Proteomes" id="UP001066276"/>
    </source>
</evidence>
<evidence type="ECO:0000313" key="1">
    <source>
        <dbReference type="EMBL" id="KAJ1213256.1"/>
    </source>
</evidence>
<sequence>MAVDGCNPLGHRWPRHTRLLMDPRRDSLKVAHLTKVAKVAKLCWGKYVILSHGTAPYMPTLPLWELPALCEVVDHHNTGPWTKVGILAVLDLYEHKLLVSFQGLRRHYNIPKGQFLTYNIQTAAIGAAWGLDYSEPTSATVITVAQYGQARGKTTLKQIAGTLQREPPCLE</sequence>
<protein>
    <submittedName>
        <fullName evidence="1">Uncharacterized protein</fullName>
    </submittedName>
</protein>
<organism evidence="1 2">
    <name type="scientific">Pleurodeles waltl</name>
    <name type="common">Iberian ribbed newt</name>
    <dbReference type="NCBI Taxonomy" id="8319"/>
    <lineage>
        <taxon>Eukaryota</taxon>
        <taxon>Metazoa</taxon>
        <taxon>Chordata</taxon>
        <taxon>Craniata</taxon>
        <taxon>Vertebrata</taxon>
        <taxon>Euteleostomi</taxon>
        <taxon>Amphibia</taxon>
        <taxon>Batrachia</taxon>
        <taxon>Caudata</taxon>
        <taxon>Salamandroidea</taxon>
        <taxon>Salamandridae</taxon>
        <taxon>Pleurodelinae</taxon>
        <taxon>Pleurodeles</taxon>
    </lineage>
</organism>
<name>A0AAV7WKS0_PLEWA</name>
<gene>
    <name evidence="1" type="ORF">NDU88_000894</name>
</gene>
<reference evidence="1" key="1">
    <citation type="journal article" date="2022" name="bioRxiv">
        <title>Sequencing and chromosome-scale assembly of the giantPleurodeles waltlgenome.</title>
        <authorList>
            <person name="Brown T."/>
            <person name="Elewa A."/>
            <person name="Iarovenko S."/>
            <person name="Subramanian E."/>
            <person name="Araus A.J."/>
            <person name="Petzold A."/>
            <person name="Susuki M."/>
            <person name="Suzuki K.-i.T."/>
            <person name="Hayashi T."/>
            <person name="Toyoda A."/>
            <person name="Oliveira C."/>
            <person name="Osipova E."/>
            <person name="Leigh N.D."/>
            <person name="Simon A."/>
            <person name="Yun M.H."/>
        </authorList>
    </citation>
    <scope>NUCLEOTIDE SEQUENCE</scope>
    <source>
        <strain evidence="1">20211129_DDA</strain>
        <tissue evidence="1">Liver</tissue>
    </source>
</reference>